<evidence type="ECO:0000313" key="3">
    <source>
        <dbReference type="Proteomes" id="UP000003824"/>
    </source>
</evidence>
<feature type="compositionally biased region" description="Basic residues" evidence="1">
    <location>
        <begin position="69"/>
        <end position="83"/>
    </location>
</feature>
<dbReference type="Proteomes" id="UP000003824">
    <property type="component" value="Unassembled WGS sequence"/>
</dbReference>
<evidence type="ECO:0000256" key="1">
    <source>
        <dbReference type="SAM" id="MobiDB-lite"/>
    </source>
</evidence>
<dbReference type="AlphaFoldDB" id="D5ZWW3"/>
<reference evidence="3" key="1">
    <citation type="submission" date="2008-12" db="EMBL/GenBank/DDBJ databases">
        <title>Annotation of Streptomyces ghanaensis ATCC 14672.</title>
        <authorList>
            <consortium name="The Broad Institute Genome Sequencing Platform"/>
            <consortium name="Broad Institute Microbial Sequencing Center"/>
            <person name="Fischbach M."/>
            <person name="Ward D."/>
            <person name="Young S."/>
            <person name="Kodira C.D."/>
            <person name="Zeng Q."/>
            <person name="Koehrsen M."/>
            <person name="Godfrey P."/>
            <person name="Alvarado L."/>
            <person name="Berlin A.M."/>
            <person name="Borenstein D."/>
            <person name="Chen Z."/>
            <person name="Engels R."/>
            <person name="Freedman E."/>
            <person name="Gellesch M."/>
            <person name="Goldberg J."/>
            <person name="Griggs A."/>
            <person name="Gujja S."/>
            <person name="Heiman D.I."/>
            <person name="Hepburn T.A."/>
            <person name="Howarth C."/>
            <person name="Jen D."/>
            <person name="Larson L."/>
            <person name="Lewis B."/>
            <person name="Mehta T."/>
            <person name="Park D."/>
            <person name="Pearson M."/>
            <person name="Roberts A."/>
            <person name="Saif S."/>
            <person name="Shea T.D."/>
            <person name="Shenoy N."/>
            <person name="Sisk P."/>
            <person name="Stolte C."/>
            <person name="Sykes S.N."/>
            <person name="Walk T."/>
            <person name="White J."/>
            <person name="Yandava C."/>
            <person name="Straight P."/>
            <person name="Clardy J."/>
            <person name="Hung D."/>
            <person name="Kolter R."/>
            <person name="Mekalanos J."/>
            <person name="Walker S."/>
            <person name="Walsh C.T."/>
            <person name="Wieland B.L.C."/>
            <person name="Ilzarbe M."/>
            <person name="Galagan J."/>
            <person name="Nusbaum C."/>
            <person name="Birren B."/>
        </authorList>
    </citation>
    <scope>NUCLEOTIDE SEQUENCE [LARGE SCALE GENOMIC DNA]</scope>
    <source>
        <strain evidence="3">ATCC 14672 / DSM 40746 / JCM 4963 / KCTC 9882 / NRRL B-12104 / FH 1290</strain>
    </source>
</reference>
<protein>
    <submittedName>
        <fullName evidence="2">Predicted protein</fullName>
    </submittedName>
</protein>
<name>D5ZWW3_STRV1</name>
<evidence type="ECO:0000313" key="2">
    <source>
        <dbReference type="EMBL" id="EFE71004.2"/>
    </source>
</evidence>
<sequence length="111" mass="11978">MLSVPAVPAVLSYVPLLRTSPGDTSSAPSVRAQDLPPPERLTPLVTESPRSVRRASNLRDIADMRATIHRRRRPGSRHARMGRPRTGDALVTTSARGGVSDGFEAKGPERT</sequence>
<proteinExistence type="predicted"/>
<feature type="region of interest" description="Disordered" evidence="1">
    <location>
        <begin position="69"/>
        <end position="111"/>
    </location>
</feature>
<dbReference type="EMBL" id="DS999641">
    <property type="protein sequence ID" value="EFE71004.2"/>
    <property type="molecule type" value="Genomic_DNA"/>
</dbReference>
<organism evidence="2 3">
    <name type="scientific">Streptomyces viridosporus (strain ATCC 14672 / DSM 40746 / JCM 4963 / KCTC 9882 / NRRL B-12104 / FH 1290)</name>
    <name type="common">Streptomyces ghanaensis</name>
    <dbReference type="NCBI Taxonomy" id="566461"/>
    <lineage>
        <taxon>Bacteria</taxon>
        <taxon>Bacillati</taxon>
        <taxon>Actinomycetota</taxon>
        <taxon>Actinomycetes</taxon>
        <taxon>Kitasatosporales</taxon>
        <taxon>Streptomycetaceae</taxon>
        <taxon>Streptomyces</taxon>
    </lineage>
</organism>
<accession>D5ZWW3</accession>
<gene>
    <name evidence="2" type="ORF">SSFG_06247</name>
</gene>
<feature type="region of interest" description="Disordered" evidence="1">
    <location>
        <begin position="17"/>
        <end position="53"/>
    </location>
</feature>